<dbReference type="AlphaFoldDB" id="A0A8T2BIW4"/>
<evidence type="ECO:0000313" key="2">
    <source>
        <dbReference type="Proteomes" id="UP000694240"/>
    </source>
</evidence>
<name>A0A8T2BIW4_9BRAS</name>
<sequence length="723" mass="83951">MAETVPEATVHEVDEILGSGIDKLKETIANEDEKIDNRIGALLLLLRSRRNVEENMQVDAHPASPQLSESPDFNRPDPKPSHVINVTPEIPKASSLSTRRYKLHRRVSLEEINERRLKGLCVFCNELETPNHHLKHKNLGILMIDGDEDQLPNGELSVTIEHRMVNLVQEAREENPKLENHKDLVEKAILEEESIPQFQVPISDSENLRNIELREENSKLETLEYVVMNENEKLEQDGAQKYVNRKFEVDGAVERSQKVLSSTKNCCAHQVFGKMSKHEEKLGIKKKRKGFKSRMFKYKRGLRKLHTLTFSKSMSMVFSQPLGMVETSSDLLMWNGKDSLPRTAIGSELEALTEEEKGYFDRCQSLVLMKGITDSSSNDEDLMKEEDSLKVYEVHRETQIVDSGQWLGYDLIITCLENKNNWTKLRVKKWENLCWKEAASDESRSISICCIMKLGGMAFIYKNVLERIHNENLEILACQAMLEGSVPTKIIEMDRSKRLGSSEILYARDDLRNQESSQFFVIQQVMSNTKIKPDLDFLGIKPGLGEQSVYDRIILVKDQLLQTSLVIQEVMRNEKIKFSKRWWFKYKFGEAGLTRQSSSNLYRTYYFAVWHCWKSKTMVCVEMSGDQWSWMVLVRKSATSSFLLLLYDQRMRVIHDIDREIVSLQNRIHSGSPVIQSIKAKLQKYRFSGQGYIYILYRDHQGRCRLKQSKLPKTWSFKYKRRE</sequence>
<reference evidence="1 2" key="1">
    <citation type="submission" date="2020-12" db="EMBL/GenBank/DDBJ databases">
        <title>Concerted genomic and epigenomic changes stabilize Arabidopsis allopolyploids.</title>
        <authorList>
            <person name="Chen Z."/>
        </authorList>
    </citation>
    <scope>NUCLEOTIDE SEQUENCE [LARGE SCALE GENOMIC DNA]</scope>
    <source>
        <strain evidence="1">Allo738</strain>
        <tissue evidence="1">Leaf</tissue>
    </source>
</reference>
<protein>
    <submittedName>
        <fullName evidence="1">Uncharacterized protein</fullName>
    </submittedName>
</protein>
<comment type="caution">
    <text evidence="1">The sequence shown here is derived from an EMBL/GenBank/DDBJ whole genome shotgun (WGS) entry which is preliminary data.</text>
</comment>
<dbReference type="EMBL" id="JAEFBK010000007">
    <property type="protein sequence ID" value="KAG7585044.1"/>
    <property type="molecule type" value="Genomic_DNA"/>
</dbReference>
<keyword evidence="2" id="KW-1185">Reference proteome</keyword>
<gene>
    <name evidence="1" type="ORF">ISN45_Aa02g004200</name>
</gene>
<organism evidence="1 2">
    <name type="scientific">Arabidopsis thaliana x Arabidopsis arenosa</name>
    <dbReference type="NCBI Taxonomy" id="1240361"/>
    <lineage>
        <taxon>Eukaryota</taxon>
        <taxon>Viridiplantae</taxon>
        <taxon>Streptophyta</taxon>
        <taxon>Embryophyta</taxon>
        <taxon>Tracheophyta</taxon>
        <taxon>Spermatophyta</taxon>
        <taxon>Magnoliopsida</taxon>
        <taxon>eudicotyledons</taxon>
        <taxon>Gunneridae</taxon>
        <taxon>Pentapetalae</taxon>
        <taxon>rosids</taxon>
        <taxon>malvids</taxon>
        <taxon>Brassicales</taxon>
        <taxon>Brassicaceae</taxon>
        <taxon>Camelineae</taxon>
        <taxon>Arabidopsis</taxon>
    </lineage>
</organism>
<dbReference type="Proteomes" id="UP000694240">
    <property type="component" value="Chromosome 7"/>
</dbReference>
<proteinExistence type="predicted"/>
<evidence type="ECO:0000313" key="1">
    <source>
        <dbReference type="EMBL" id="KAG7585044.1"/>
    </source>
</evidence>
<accession>A0A8T2BIW4</accession>